<dbReference type="SUPFAM" id="SSF47819">
    <property type="entry name" value="HRDC-like"/>
    <property type="match status" value="2"/>
</dbReference>
<feature type="domain" description="HRDC" evidence="2">
    <location>
        <begin position="269"/>
        <end position="349"/>
    </location>
</feature>
<dbReference type="EMBL" id="WTPX01000028">
    <property type="protein sequence ID" value="NNJ25208.1"/>
    <property type="molecule type" value="Genomic_DNA"/>
</dbReference>
<dbReference type="PANTHER" id="PTHR47649:SF1">
    <property type="entry name" value="RIBONUCLEASE D"/>
    <property type="match status" value="1"/>
</dbReference>
<sequence length="455" mass="51060">MPRSRRSPRSDSRGAPGRTSSRGDSEGGNAAARKPTRRKSGGSKSSGGFRRGGGSGPPADEDALITDQGEFDDFCQRARDARLVAFDTEFVSESTFRPELCLMQFSADGETVGVDPFELQDLTPWWDLMTDDRTTVIVHGGQAEVKFCLEATGQAPRRLVDVQLAEGLRSTSYPLGYDALVQRVLNVRPQKGSQTRTDWRRRPLSADQLSYALRDAEFLPKIWEIQRKDLQARGRTAWAAAEFVRFVRNLAEDHRREPHEKLSGLSKLSRRDLAIAREVALWRWNEAEERNRPVRRILRDDLVIDVAKRQPETAEELTAPRDLNRGDIHRSADDILAAIERGKLVPEEELPPRIRREGPDKNPDEHVLGQLLGIALSSLCNEHEVARTIAGTAKDLRDLVRWHTAGRPENVEVPQLAAGWRKDLCGQLLTDLLDGEIALRVADTQGDHPLAFERD</sequence>
<organism evidence="3 4">
    <name type="scientific">Alienimonas chondri</name>
    <dbReference type="NCBI Taxonomy" id="2681879"/>
    <lineage>
        <taxon>Bacteria</taxon>
        <taxon>Pseudomonadati</taxon>
        <taxon>Planctomycetota</taxon>
        <taxon>Planctomycetia</taxon>
        <taxon>Planctomycetales</taxon>
        <taxon>Planctomycetaceae</taxon>
        <taxon>Alienimonas</taxon>
    </lineage>
</organism>
<dbReference type="InterPro" id="IPR044876">
    <property type="entry name" value="HRDC_dom_sf"/>
</dbReference>
<dbReference type="CDD" id="cd06142">
    <property type="entry name" value="RNaseD_exo"/>
    <property type="match status" value="1"/>
</dbReference>
<dbReference type="InterPro" id="IPR012337">
    <property type="entry name" value="RNaseH-like_sf"/>
</dbReference>
<evidence type="ECO:0000313" key="4">
    <source>
        <dbReference type="Proteomes" id="UP000609651"/>
    </source>
</evidence>
<reference evidence="3 4" key="1">
    <citation type="journal article" date="2020" name="Syst. Appl. Microbiol.">
        <title>Alienimonas chondri sp. nov., a novel planctomycete isolated from the biofilm of the red alga Chondrus crispus.</title>
        <authorList>
            <person name="Vitorino I."/>
            <person name="Albuquerque L."/>
            <person name="Wiegand S."/>
            <person name="Kallscheuer N."/>
            <person name="da Costa M.S."/>
            <person name="Lobo-da-Cunha A."/>
            <person name="Jogler C."/>
            <person name="Lage O.M."/>
        </authorList>
    </citation>
    <scope>NUCLEOTIDE SEQUENCE [LARGE SCALE GENOMIC DNA]</scope>
    <source>
        <strain evidence="3 4">LzC2</strain>
    </source>
</reference>
<dbReference type="Gene3D" id="1.10.150.80">
    <property type="entry name" value="HRDC domain"/>
    <property type="match status" value="2"/>
</dbReference>
<keyword evidence="4" id="KW-1185">Reference proteome</keyword>
<feature type="region of interest" description="Disordered" evidence="1">
    <location>
        <begin position="1"/>
        <end position="64"/>
    </location>
</feature>
<keyword evidence="3" id="KW-0378">Hydrolase</keyword>
<dbReference type="InterPro" id="IPR002121">
    <property type="entry name" value="HRDC_dom"/>
</dbReference>
<dbReference type="InterPro" id="IPR010997">
    <property type="entry name" value="HRDC-like_sf"/>
</dbReference>
<dbReference type="Gene3D" id="3.30.420.10">
    <property type="entry name" value="Ribonuclease H-like superfamily/Ribonuclease H"/>
    <property type="match status" value="1"/>
</dbReference>
<dbReference type="InterPro" id="IPR051086">
    <property type="entry name" value="RNase_D-like"/>
</dbReference>
<dbReference type="Proteomes" id="UP000609651">
    <property type="component" value="Unassembled WGS sequence"/>
</dbReference>
<proteinExistence type="predicted"/>
<comment type="caution">
    <text evidence="3">The sequence shown here is derived from an EMBL/GenBank/DDBJ whole genome shotgun (WGS) entry which is preliminary data.</text>
</comment>
<dbReference type="Pfam" id="PF01612">
    <property type="entry name" value="DNA_pol_A_exo1"/>
    <property type="match status" value="1"/>
</dbReference>
<dbReference type="GO" id="GO:0033890">
    <property type="term" value="F:ribonuclease D activity"/>
    <property type="evidence" value="ECO:0007669"/>
    <property type="project" value="UniProtKB-EC"/>
</dbReference>
<dbReference type="EC" id="3.1.13.5" evidence="3"/>
<evidence type="ECO:0000313" key="3">
    <source>
        <dbReference type="EMBL" id="NNJ25208.1"/>
    </source>
</evidence>
<accession>A0ABX1VD29</accession>
<dbReference type="InterPro" id="IPR002562">
    <property type="entry name" value="3'-5'_exonuclease_dom"/>
</dbReference>
<dbReference type="PROSITE" id="PS50967">
    <property type="entry name" value="HRDC"/>
    <property type="match status" value="1"/>
</dbReference>
<dbReference type="InterPro" id="IPR036397">
    <property type="entry name" value="RNaseH_sf"/>
</dbReference>
<dbReference type="SMART" id="SM00474">
    <property type="entry name" value="35EXOc"/>
    <property type="match status" value="1"/>
</dbReference>
<dbReference type="Pfam" id="PF00570">
    <property type="entry name" value="HRDC"/>
    <property type="match status" value="1"/>
</dbReference>
<dbReference type="SUPFAM" id="SSF53098">
    <property type="entry name" value="Ribonuclease H-like"/>
    <property type="match status" value="1"/>
</dbReference>
<evidence type="ECO:0000256" key="1">
    <source>
        <dbReference type="SAM" id="MobiDB-lite"/>
    </source>
</evidence>
<protein>
    <submittedName>
        <fullName evidence="3">Ribonuclease D</fullName>
        <ecNumber evidence="3">3.1.13.5</ecNumber>
    </submittedName>
</protein>
<dbReference type="PANTHER" id="PTHR47649">
    <property type="entry name" value="RIBONUCLEASE D"/>
    <property type="match status" value="1"/>
</dbReference>
<gene>
    <name evidence="3" type="primary">rnd</name>
    <name evidence="3" type="ORF">LzC2_12760</name>
</gene>
<name>A0ABX1VD29_9PLAN</name>
<evidence type="ECO:0000259" key="2">
    <source>
        <dbReference type="PROSITE" id="PS50967"/>
    </source>
</evidence>
<dbReference type="RefSeq" id="WP_171184957.1">
    <property type="nucleotide sequence ID" value="NZ_WTPX01000028.1"/>
</dbReference>